<evidence type="ECO:0000256" key="1">
    <source>
        <dbReference type="ARBA" id="ARBA00000316"/>
    </source>
</evidence>
<name>A0A1T2L181_9GAMM</name>
<sequence>MANPVARIDLDALVHNYQHASEACGCPLFAVVKANAYGHGVLHIIDALREHADGFAVSRVEEALALRSHGIEQRLLVLGGIMQAPEINFAADNSVEVVLHDEKQIGMLESWKGSDKGPLGVWVKIDTGMHRLGFAPAHAKSVLEKIGSNKNLKLVGVLTHFANADDLSRETTRLQLAEFAPFMESAEETSLANSAAILGWPEAHKGWARPGIMLYGASPFINGTAAGDGLKPVMTLRTKLISVHELKQGDAIGYGSIWSCPEDMRVGVAAIGYGDGYPRHAPSGTPVLVNGKRAPLVGRVSMDLITIDLREHPNAAVGDSVVLWGEGLPVEEIAHYADTISYELFFRLTGRIKFRYEQAP</sequence>
<evidence type="ECO:0000256" key="4">
    <source>
        <dbReference type="ARBA" id="ARBA00013089"/>
    </source>
</evidence>
<evidence type="ECO:0000313" key="11">
    <source>
        <dbReference type="EMBL" id="OOZ38696.1"/>
    </source>
</evidence>
<dbReference type="HAMAP" id="MF_01201">
    <property type="entry name" value="Ala_racemase"/>
    <property type="match status" value="1"/>
</dbReference>
<dbReference type="EMBL" id="MPRK01000162">
    <property type="protein sequence ID" value="OOZ38696.1"/>
    <property type="molecule type" value="Genomic_DNA"/>
</dbReference>
<dbReference type="RefSeq" id="WP_078477247.1">
    <property type="nucleotide sequence ID" value="NZ_MPRK01000162.1"/>
</dbReference>
<keyword evidence="5 7" id="KW-0663">Pyridoxal phosphate</keyword>
<feature type="modified residue" description="N6-(pyridoxal phosphate)lysine" evidence="7 8">
    <location>
        <position position="33"/>
    </location>
</feature>
<dbReference type="InterPro" id="IPR001608">
    <property type="entry name" value="Ala_racemase_N"/>
</dbReference>
<dbReference type="PANTHER" id="PTHR30511">
    <property type="entry name" value="ALANINE RACEMASE"/>
    <property type="match status" value="1"/>
</dbReference>
<dbReference type="GO" id="GO:0008784">
    <property type="term" value="F:alanine racemase activity"/>
    <property type="evidence" value="ECO:0007669"/>
    <property type="project" value="UniProtKB-UniRule"/>
</dbReference>
<evidence type="ECO:0000256" key="9">
    <source>
        <dbReference type="PIRSR" id="PIRSR600821-52"/>
    </source>
</evidence>
<dbReference type="SUPFAM" id="SSF51419">
    <property type="entry name" value="PLP-binding barrel"/>
    <property type="match status" value="1"/>
</dbReference>
<reference evidence="11 12" key="1">
    <citation type="submission" date="2016-11" db="EMBL/GenBank/DDBJ databases">
        <title>Mixed transmission modes and dynamic genome evolution in an obligate animal-bacterial symbiosis.</title>
        <authorList>
            <person name="Russell S.L."/>
            <person name="Corbett-Detig R.B."/>
            <person name="Cavanaugh C.M."/>
        </authorList>
    </citation>
    <scope>NUCLEOTIDE SEQUENCE [LARGE SCALE GENOMIC DNA]</scope>
    <source>
        <strain evidence="11">Sp-SM6</strain>
    </source>
</reference>
<evidence type="ECO:0000259" key="10">
    <source>
        <dbReference type="SMART" id="SM01005"/>
    </source>
</evidence>
<dbReference type="InterPro" id="IPR029066">
    <property type="entry name" value="PLP-binding_barrel"/>
</dbReference>
<comment type="pathway">
    <text evidence="7">Amino-acid biosynthesis; D-alanine biosynthesis; D-alanine from L-alanine: step 1/1.</text>
</comment>
<dbReference type="NCBIfam" id="TIGR00492">
    <property type="entry name" value="alr"/>
    <property type="match status" value="1"/>
</dbReference>
<dbReference type="Gene3D" id="3.20.20.10">
    <property type="entry name" value="Alanine racemase"/>
    <property type="match status" value="1"/>
</dbReference>
<dbReference type="InterPro" id="IPR009006">
    <property type="entry name" value="Ala_racemase/Decarboxylase_C"/>
</dbReference>
<keyword evidence="6 7" id="KW-0413">Isomerase</keyword>
<dbReference type="Proteomes" id="UP000190198">
    <property type="component" value="Unassembled WGS sequence"/>
</dbReference>
<dbReference type="AlphaFoldDB" id="A0A1T2L181"/>
<dbReference type="InterPro" id="IPR011079">
    <property type="entry name" value="Ala_racemase_C"/>
</dbReference>
<feature type="binding site" evidence="7 9">
    <location>
        <position position="302"/>
    </location>
    <ligand>
        <name>substrate</name>
    </ligand>
</feature>
<dbReference type="GO" id="GO:0030170">
    <property type="term" value="F:pyridoxal phosphate binding"/>
    <property type="evidence" value="ECO:0007669"/>
    <property type="project" value="UniProtKB-UniRule"/>
</dbReference>
<evidence type="ECO:0000256" key="8">
    <source>
        <dbReference type="PIRSR" id="PIRSR600821-50"/>
    </source>
</evidence>
<dbReference type="Pfam" id="PF01168">
    <property type="entry name" value="Ala_racemase_N"/>
    <property type="match status" value="1"/>
</dbReference>
<organism evidence="11 12">
    <name type="scientific">Solemya elarraichensis gill symbiont</name>
    <dbReference type="NCBI Taxonomy" id="1918949"/>
    <lineage>
        <taxon>Bacteria</taxon>
        <taxon>Pseudomonadati</taxon>
        <taxon>Pseudomonadota</taxon>
        <taxon>Gammaproteobacteria</taxon>
        <taxon>sulfur-oxidizing symbionts</taxon>
    </lineage>
</organism>
<dbReference type="InterPro" id="IPR020622">
    <property type="entry name" value="Ala_racemase_pyridoxalP-BS"/>
</dbReference>
<evidence type="ECO:0000313" key="12">
    <source>
        <dbReference type="Proteomes" id="UP000190198"/>
    </source>
</evidence>
<dbReference type="SMART" id="SM01005">
    <property type="entry name" value="Ala_racemase_C"/>
    <property type="match status" value="1"/>
</dbReference>
<feature type="active site" description="Proton acceptor; specific for D-alanine" evidence="7">
    <location>
        <position position="33"/>
    </location>
</feature>
<evidence type="ECO:0000256" key="3">
    <source>
        <dbReference type="ARBA" id="ARBA00007880"/>
    </source>
</evidence>
<dbReference type="GO" id="GO:0005829">
    <property type="term" value="C:cytosol"/>
    <property type="evidence" value="ECO:0007669"/>
    <property type="project" value="TreeGrafter"/>
</dbReference>
<evidence type="ECO:0000256" key="6">
    <source>
        <dbReference type="ARBA" id="ARBA00023235"/>
    </source>
</evidence>
<dbReference type="PANTHER" id="PTHR30511:SF0">
    <property type="entry name" value="ALANINE RACEMASE, CATABOLIC-RELATED"/>
    <property type="match status" value="1"/>
</dbReference>
<dbReference type="GO" id="GO:0030632">
    <property type="term" value="P:D-alanine biosynthetic process"/>
    <property type="evidence" value="ECO:0007669"/>
    <property type="project" value="UniProtKB-UniRule"/>
</dbReference>
<dbReference type="Pfam" id="PF00842">
    <property type="entry name" value="Ala_racemase_C"/>
    <property type="match status" value="1"/>
</dbReference>
<protein>
    <recommendedName>
        <fullName evidence="4 7">Alanine racemase</fullName>
        <ecNumber evidence="4 7">5.1.1.1</ecNumber>
    </recommendedName>
</protein>
<proteinExistence type="inferred from homology"/>
<dbReference type="OrthoDB" id="9813814at2"/>
<feature type="active site" description="Proton acceptor; specific for L-alanine" evidence="7">
    <location>
        <position position="254"/>
    </location>
</feature>
<dbReference type="UniPathway" id="UPA00042">
    <property type="reaction ID" value="UER00497"/>
</dbReference>
<dbReference type="FunFam" id="3.20.20.10:FF:000002">
    <property type="entry name" value="Alanine racemase"/>
    <property type="match status" value="1"/>
</dbReference>
<evidence type="ECO:0000256" key="5">
    <source>
        <dbReference type="ARBA" id="ARBA00022898"/>
    </source>
</evidence>
<dbReference type="Gene3D" id="2.40.37.10">
    <property type="entry name" value="Lyase, Ornithine Decarboxylase, Chain A, domain 1"/>
    <property type="match status" value="1"/>
</dbReference>
<dbReference type="SUPFAM" id="SSF50621">
    <property type="entry name" value="Alanine racemase C-terminal domain-like"/>
    <property type="match status" value="1"/>
</dbReference>
<dbReference type="EC" id="5.1.1.1" evidence="4 7"/>
<feature type="binding site" evidence="7 9">
    <location>
        <position position="131"/>
    </location>
    <ligand>
        <name>substrate</name>
    </ligand>
</feature>
<keyword evidence="12" id="KW-1185">Reference proteome</keyword>
<comment type="cofactor">
    <cofactor evidence="2 7 8">
        <name>pyridoxal 5'-phosphate</name>
        <dbReference type="ChEBI" id="CHEBI:597326"/>
    </cofactor>
</comment>
<dbReference type="InterPro" id="IPR000821">
    <property type="entry name" value="Ala_racemase"/>
</dbReference>
<dbReference type="FunFam" id="2.40.37.10:FF:000002">
    <property type="entry name" value="Alanine racemase"/>
    <property type="match status" value="1"/>
</dbReference>
<dbReference type="PROSITE" id="PS00395">
    <property type="entry name" value="ALANINE_RACEMASE"/>
    <property type="match status" value="1"/>
</dbReference>
<dbReference type="PRINTS" id="PR00992">
    <property type="entry name" value="ALARACEMASE"/>
</dbReference>
<comment type="similarity">
    <text evidence="3 7">Belongs to the alanine racemase family.</text>
</comment>
<evidence type="ECO:0000256" key="2">
    <source>
        <dbReference type="ARBA" id="ARBA00001933"/>
    </source>
</evidence>
<comment type="catalytic activity">
    <reaction evidence="1 7">
        <text>L-alanine = D-alanine</text>
        <dbReference type="Rhea" id="RHEA:20249"/>
        <dbReference type="ChEBI" id="CHEBI:57416"/>
        <dbReference type="ChEBI" id="CHEBI:57972"/>
        <dbReference type="EC" id="5.1.1.1"/>
    </reaction>
</comment>
<evidence type="ECO:0000256" key="7">
    <source>
        <dbReference type="HAMAP-Rule" id="MF_01201"/>
    </source>
</evidence>
<comment type="function">
    <text evidence="7">Catalyzes the interconversion of L-alanine and D-alanine. May also act on other amino acids.</text>
</comment>
<comment type="caution">
    <text evidence="11">The sequence shown here is derived from an EMBL/GenBank/DDBJ whole genome shotgun (WGS) entry which is preliminary data.</text>
</comment>
<gene>
    <name evidence="11" type="ORF">BOW52_08155</name>
</gene>
<feature type="domain" description="Alanine racemase C-terminal" evidence="10">
    <location>
        <begin position="233"/>
        <end position="357"/>
    </location>
</feature>
<dbReference type="CDD" id="cd06827">
    <property type="entry name" value="PLPDE_III_AR_proteobact"/>
    <property type="match status" value="1"/>
</dbReference>
<accession>A0A1T2L181</accession>